<dbReference type="InterPro" id="IPR002477">
    <property type="entry name" value="Peptidoglycan-bd-like"/>
</dbReference>
<proteinExistence type="inferred from homology"/>
<dbReference type="InterPro" id="IPR002502">
    <property type="entry name" value="Amidase_domain"/>
</dbReference>
<dbReference type="Gene3D" id="1.10.101.10">
    <property type="entry name" value="PGBD-like superfamily/PGBD"/>
    <property type="match status" value="2"/>
</dbReference>
<protein>
    <submittedName>
        <fullName evidence="4">N-acetylmuramoyl-L-alanine amidase</fullName>
    </submittedName>
</protein>
<dbReference type="RefSeq" id="WP_067371548.1">
    <property type="nucleotide sequence ID" value="NZ_LRQV01000134.1"/>
</dbReference>
<evidence type="ECO:0000313" key="5">
    <source>
        <dbReference type="Proteomes" id="UP000070620"/>
    </source>
</evidence>
<sequence length="336" mass="36408">GEIITCGSWAARPPTSPLTMNTGTTQKIVVHHTAYPNSTDYSVNQAIWLARDIQRLHQDGNGWPDSGQHFTVSRGGYLLEGRHQSLAGLRGGTQQVVGAHSPGENGRGIGIENEGIYVTESPPQRQVDALVDLCVAICVQYRLGAHRIFGHWDFQLTQCPGAAFYRQFPALRREVARRLGTALAAIPERTWPDILSSSRGEAVRVAQHLLRARGYAVTASGTFDPATVTAVEDFQRRNGITPTGLGEIRDSTWDLLVVPVVAGGTGEPVAGLQSILAVRGYPVTATGTLDTATREAVRQLQTRHGLTATGEVDRRTWCAVVGGSVREAFRTTLLRR</sequence>
<dbReference type="Pfam" id="PF01510">
    <property type="entry name" value="Amidase_2"/>
    <property type="match status" value="1"/>
</dbReference>
<gene>
    <name evidence="4" type="ORF">AWW66_26260</name>
</gene>
<dbReference type="GO" id="GO:0008270">
    <property type="term" value="F:zinc ion binding"/>
    <property type="evidence" value="ECO:0007669"/>
    <property type="project" value="InterPro"/>
</dbReference>
<dbReference type="OrthoDB" id="514320at2"/>
<dbReference type="InterPro" id="IPR036505">
    <property type="entry name" value="Amidase/PGRP_sf"/>
</dbReference>
<dbReference type="SUPFAM" id="SSF47090">
    <property type="entry name" value="PGBD-like"/>
    <property type="match status" value="2"/>
</dbReference>
<dbReference type="SMART" id="SM00644">
    <property type="entry name" value="Ami_2"/>
    <property type="match status" value="1"/>
</dbReference>
<dbReference type="InterPro" id="IPR006619">
    <property type="entry name" value="PGRP_domain_met/bac"/>
</dbReference>
<dbReference type="EMBL" id="LRQV01000134">
    <property type="protein sequence ID" value="KXK59060.1"/>
    <property type="molecule type" value="Genomic_DNA"/>
</dbReference>
<dbReference type="CDD" id="cd06583">
    <property type="entry name" value="PGRP"/>
    <property type="match status" value="1"/>
</dbReference>
<reference evidence="4 5" key="1">
    <citation type="submission" date="2016-01" db="EMBL/GenBank/DDBJ databases">
        <title>Whole genome sequence and analysis of Micromonospora rosaria DSM 803, which can produce antibacterial substance rosamicin.</title>
        <authorList>
            <person name="Yang H."/>
            <person name="He X."/>
            <person name="Zhu D."/>
        </authorList>
    </citation>
    <scope>NUCLEOTIDE SEQUENCE [LARGE SCALE GENOMIC DNA]</scope>
    <source>
        <strain evidence="4 5">DSM 803</strain>
    </source>
</reference>
<dbReference type="SMART" id="SM00701">
    <property type="entry name" value="PGRP"/>
    <property type="match status" value="1"/>
</dbReference>
<dbReference type="InterPro" id="IPR036365">
    <property type="entry name" value="PGBD-like_sf"/>
</dbReference>
<dbReference type="Gene3D" id="3.40.80.10">
    <property type="entry name" value="Peptidoglycan recognition protein-like"/>
    <property type="match status" value="1"/>
</dbReference>
<comment type="similarity">
    <text evidence="1">Belongs to the N-acetylmuramoyl-L-alanine amidase 2 family.</text>
</comment>
<dbReference type="InterPro" id="IPR015510">
    <property type="entry name" value="PGRP"/>
</dbReference>
<dbReference type="PANTHER" id="PTHR11022">
    <property type="entry name" value="PEPTIDOGLYCAN RECOGNITION PROTEIN"/>
    <property type="match status" value="1"/>
</dbReference>
<dbReference type="Pfam" id="PF01471">
    <property type="entry name" value="PG_binding_1"/>
    <property type="match status" value="2"/>
</dbReference>
<name>A0A136PKT7_9ACTN</name>
<keyword evidence="5" id="KW-1185">Reference proteome</keyword>
<comment type="caution">
    <text evidence="4">The sequence shown here is derived from an EMBL/GenBank/DDBJ whole genome shotgun (WGS) entry which is preliminary data.</text>
</comment>
<evidence type="ECO:0000259" key="3">
    <source>
        <dbReference type="SMART" id="SM00701"/>
    </source>
</evidence>
<dbReference type="SUPFAM" id="SSF55846">
    <property type="entry name" value="N-acetylmuramoyl-L-alanine amidase-like"/>
    <property type="match status" value="1"/>
</dbReference>
<dbReference type="GO" id="GO:0008745">
    <property type="term" value="F:N-acetylmuramoyl-L-alanine amidase activity"/>
    <property type="evidence" value="ECO:0007669"/>
    <property type="project" value="InterPro"/>
</dbReference>
<evidence type="ECO:0000313" key="4">
    <source>
        <dbReference type="EMBL" id="KXK59060.1"/>
    </source>
</evidence>
<feature type="non-terminal residue" evidence="4">
    <location>
        <position position="1"/>
    </location>
</feature>
<organism evidence="4 5">
    <name type="scientific">Micromonospora rosaria</name>
    <dbReference type="NCBI Taxonomy" id="47874"/>
    <lineage>
        <taxon>Bacteria</taxon>
        <taxon>Bacillati</taxon>
        <taxon>Actinomycetota</taxon>
        <taxon>Actinomycetes</taxon>
        <taxon>Micromonosporales</taxon>
        <taxon>Micromonosporaceae</taxon>
        <taxon>Micromonospora</taxon>
    </lineage>
</organism>
<evidence type="ECO:0000256" key="1">
    <source>
        <dbReference type="ARBA" id="ARBA00007553"/>
    </source>
</evidence>
<accession>A0A136PKT7</accession>
<dbReference type="Proteomes" id="UP000070620">
    <property type="component" value="Unassembled WGS sequence"/>
</dbReference>
<evidence type="ECO:0000259" key="2">
    <source>
        <dbReference type="SMART" id="SM00644"/>
    </source>
</evidence>
<dbReference type="InterPro" id="IPR036366">
    <property type="entry name" value="PGBDSf"/>
</dbReference>
<feature type="domain" description="Peptidoglycan recognition protein family" evidence="3">
    <location>
        <begin position="1"/>
        <end position="150"/>
    </location>
</feature>
<dbReference type="GO" id="GO:0009253">
    <property type="term" value="P:peptidoglycan catabolic process"/>
    <property type="evidence" value="ECO:0007669"/>
    <property type="project" value="InterPro"/>
</dbReference>
<dbReference type="AlphaFoldDB" id="A0A136PKT7"/>
<dbReference type="PANTHER" id="PTHR11022:SF41">
    <property type="entry name" value="PEPTIDOGLYCAN-RECOGNITION PROTEIN LC-RELATED"/>
    <property type="match status" value="1"/>
</dbReference>
<feature type="domain" description="N-acetylmuramoyl-L-alanine amidase" evidence="2">
    <location>
        <begin position="11"/>
        <end position="161"/>
    </location>
</feature>